<dbReference type="RefSeq" id="WP_099150955.1">
    <property type="nucleotide sequence ID" value="NZ_PDUD01000020.1"/>
</dbReference>
<dbReference type="AlphaFoldDB" id="A0A2D0NBK2"/>
<dbReference type="EMBL" id="PDUD01000020">
    <property type="protein sequence ID" value="PHN05865.1"/>
    <property type="molecule type" value="Genomic_DNA"/>
</dbReference>
<keyword evidence="1" id="KW-0812">Transmembrane</keyword>
<protein>
    <submittedName>
        <fullName evidence="2">Uncharacterized protein</fullName>
    </submittedName>
</protein>
<keyword evidence="1" id="KW-1133">Transmembrane helix</keyword>
<comment type="caution">
    <text evidence="2">The sequence shown here is derived from an EMBL/GenBank/DDBJ whole genome shotgun (WGS) entry which is preliminary data.</text>
</comment>
<keyword evidence="3" id="KW-1185">Reference proteome</keyword>
<keyword evidence="1" id="KW-0472">Membrane</keyword>
<name>A0A2D0NBK2_FLAN2</name>
<organism evidence="2 3">
    <name type="scientific">Flavilitoribacter nigricans (strain ATCC 23147 / DSM 23189 / NBRC 102662 / NCIMB 1420 / SS-2)</name>
    <name type="common">Lewinella nigricans</name>
    <dbReference type="NCBI Taxonomy" id="1122177"/>
    <lineage>
        <taxon>Bacteria</taxon>
        <taxon>Pseudomonadati</taxon>
        <taxon>Bacteroidota</taxon>
        <taxon>Saprospiria</taxon>
        <taxon>Saprospirales</taxon>
        <taxon>Lewinellaceae</taxon>
        <taxon>Flavilitoribacter</taxon>
    </lineage>
</organism>
<evidence type="ECO:0000313" key="2">
    <source>
        <dbReference type="EMBL" id="PHN05865.1"/>
    </source>
</evidence>
<reference evidence="2 3" key="1">
    <citation type="submission" date="2017-10" db="EMBL/GenBank/DDBJ databases">
        <title>The draft genome sequence of Lewinella nigricans NBRC 102662.</title>
        <authorList>
            <person name="Wang K."/>
        </authorList>
    </citation>
    <scope>NUCLEOTIDE SEQUENCE [LARGE SCALE GENOMIC DNA]</scope>
    <source>
        <strain evidence="2 3">NBRC 102662</strain>
    </source>
</reference>
<feature type="transmembrane region" description="Helical" evidence="1">
    <location>
        <begin position="12"/>
        <end position="29"/>
    </location>
</feature>
<feature type="transmembrane region" description="Helical" evidence="1">
    <location>
        <begin position="35"/>
        <end position="56"/>
    </location>
</feature>
<proteinExistence type="predicted"/>
<evidence type="ECO:0000313" key="3">
    <source>
        <dbReference type="Proteomes" id="UP000223913"/>
    </source>
</evidence>
<dbReference type="Proteomes" id="UP000223913">
    <property type="component" value="Unassembled WGS sequence"/>
</dbReference>
<sequence length="61" mass="6787">MKGRKLFRSGLYICLALFFGSLAVLFWPVVQTPRFWLTTGIIIGMVGSLFFGIASAQNSEE</sequence>
<evidence type="ECO:0000256" key="1">
    <source>
        <dbReference type="SAM" id="Phobius"/>
    </source>
</evidence>
<gene>
    <name evidence="2" type="ORF">CRP01_15475</name>
</gene>
<accession>A0A2D0NBK2</accession>